<evidence type="ECO:0000256" key="4">
    <source>
        <dbReference type="ARBA" id="ARBA00023163"/>
    </source>
</evidence>
<dbReference type="Pfam" id="PF03466">
    <property type="entry name" value="LysR_substrate"/>
    <property type="match status" value="1"/>
</dbReference>
<evidence type="ECO:0000256" key="3">
    <source>
        <dbReference type="ARBA" id="ARBA00023125"/>
    </source>
</evidence>
<dbReference type="Gene3D" id="1.10.10.10">
    <property type="entry name" value="Winged helix-like DNA-binding domain superfamily/Winged helix DNA-binding domain"/>
    <property type="match status" value="1"/>
</dbReference>
<dbReference type="Gene3D" id="3.40.190.10">
    <property type="entry name" value="Periplasmic binding protein-like II"/>
    <property type="match status" value="2"/>
</dbReference>
<accession>A0ABW6MHB5</accession>
<keyword evidence="4" id="KW-0804">Transcription</keyword>
<evidence type="ECO:0000313" key="7">
    <source>
        <dbReference type="Proteomes" id="UP001601303"/>
    </source>
</evidence>
<protein>
    <submittedName>
        <fullName evidence="6">LysR family transcriptional regulator</fullName>
    </submittedName>
</protein>
<organism evidence="6 7">
    <name type="scientific">Streptomyces hokutonensis</name>
    <dbReference type="NCBI Taxonomy" id="1306990"/>
    <lineage>
        <taxon>Bacteria</taxon>
        <taxon>Bacillati</taxon>
        <taxon>Actinomycetota</taxon>
        <taxon>Actinomycetes</taxon>
        <taxon>Kitasatosporales</taxon>
        <taxon>Streptomycetaceae</taxon>
        <taxon>Streptomyces</taxon>
    </lineage>
</organism>
<comment type="caution">
    <text evidence="6">The sequence shown here is derived from an EMBL/GenBank/DDBJ whole genome shotgun (WGS) entry which is preliminary data.</text>
</comment>
<dbReference type="PROSITE" id="PS50931">
    <property type="entry name" value="HTH_LYSR"/>
    <property type="match status" value="1"/>
</dbReference>
<dbReference type="InterPro" id="IPR036388">
    <property type="entry name" value="WH-like_DNA-bd_sf"/>
</dbReference>
<evidence type="ECO:0000259" key="5">
    <source>
        <dbReference type="PROSITE" id="PS50931"/>
    </source>
</evidence>
<reference evidence="6 7" key="1">
    <citation type="submission" date="2024-10" db="EMBL/GenBank/DDBJ databases">
        <title>The Natural Products Discovery Center: Release of the First 8490 Sequenced Strains for Exploring Actinobacteria Biosynthetic Diversity.</title>
        <authorList>
            <person name="Kalkreuter E."/>
            <person name="Kautsar S.A."/>
            <person name="Yang D."/>
            <person name="Bader C.D."/>
            <person name="Teijaro C.N."/>
            <person name="Fluegel L."/>
            <person name="Davis C.M."/>
            <person name="Simpson J.R."/>
            <person name="Lauterbach L."/>
            <person name="Steele A.D."/>
            <person name="Gui C."/>
            <person name="Meng S."/>
            <person name="Li G."/>
            <person name="Viehrig K."/>
            <person name="Ye F."/>
            <person name="Su P."/>
            <person name="Kiefer A.F."/>
            <person name="Nichols A."/>
            <person name="Cepeda A.J."/>
            <person name="Yan W."/>
            <person name="Fan B."/>
            <person name="Jiang Y."/>
            <person name="Adhikari A."/>
            <person name="Zheng C.-J."/>
            <person name="Schuster L."/>
            <person name="Cowan T.M."/>
            <person name="Smanski M.J."/>
            <person name="Chevrette M.G."/>
            <person name="De Carvalho L.P.S."/>
            <person name="Shen B."/>
        </authorList>
    </citation>
    <scope>NUCLEOTIDE SEQUENCE [LARGE SCALE GENOMIC DNA]</scope>
    <source>
        <strain evidence="6 7">NPDC006488</strain>
    </source>
</reference>
<evidence type="ECO:0000256" key="1">
    <source>
        <dbReference type="ARBA" id="ARBA00009437"/>
    </source>
</evidence>
<dbReference type="Pfam" id="PF00126">
    <property type="entry name" value="HTH_1"/>
    <property type="match status" value="1"/>
</dbReference>
<proteinExistence type="inferred from homology"/>
<dbReference type="PANTHER" id="PTHR30346">
    <property type="entry name" value="TRANSCRIPTIONAL DUAL REGULATOR HCAR-RELATED"/>
    <property type="match status" value="1"/>
</dbReference>
<dbReference type="Proteomes" id="UP001601303">
    <property type="component" value="Unassembled WGS sequence"/>
</dbReference>
<sequence>MELRQLRYFVAVAEALHFGRAAERLHISTPTLSQQIKAVEREIGAPLLVRHSRGVRLMPAGEILLHTAKEALRATDHALRETRRAAGVADPVLRFGLLNGVPPWLPGQIEELLAEHMPGCRMTLLGGTTAQQLAMLEGGEVDLALLRVPSASPEGVQRVEIAEEELGVLMSAANPLAAREVVDPTDLAGLELILFAREFAPDVHDAMVERLHALGADVALSESAMPHAQLRAVLPLRPAAFSLSSARAVSPPDLVWRPLRNAPLSITYAAAWRTNSHNPALRALLPTLTRNVSLRRTTLR</sequence>
<gene>
    <name evidence="6" type="ORF">ACFYNQ_44210</name>
</gene>
<dbReference type="EMBL" id="JBIAHM010000020">
    <property type="protein sequence ID" value="MFE9605537.1"/>
    <property type="molecule type" value="Genomic_DNA"/>
</dbReference>
<name>A0ABW6MHB5_9ACTN</name>
<comment type="similarity">
    <text evidence="1">Belongs to the LysR transcriptional regulatory family.</text>
</comment>
<dbReference type="SUPFAM" id="SSF53850">
    <property type="entry name" value="Periplasmic binding protein-like II"/>
    <property type="match status" value="1"/>
</dbReference>
<dbReference type="SUPFAM" id="SSF46785">
    <property type="entry name" value="Winged helix' DNA-binding domain"/>
    <property type="match status" value="1"/>
</dbReference>
<feature type="domain" description="HTH lysR-type" evidence="5">
    <location>
        <begin position="1"/>
        <end position="58"/>
    </location>
</feature>
<evidence type="ECO:0000256" key="2">
    <source>
        <dbReference type="ARBA" id="ARBA00023015"/>
    </source>
</evidence>
<dbReference type="InterPro" id="IPR000847">
    <property type="entry name" value="LysR_HTH_N"/>
</dbReference>
<dbReference type="PRINTS" id="PR00039">
    <property type="entry name" value="HTHLYSR"/>
</dbReference>
<dbReference type="InterPro" id="IPR005119">
    <property type="entry name" value="LysR_subst-bd"/>
</dbReference>
<dbReference type="CDD" id="cd08414">
    <property type="entry name" value="PBP2_LTTR_aromatics_like"/>
    <property type="match status" value="1"/>
</dbReference>
<dbReference type="PANTHER" id="PTHR30346:SF0">
    <property type="entry name" value="HCA OPERON TRANSCRIPTIONAL ACTIVATOR HCAR"/>
    <property type="match status" value="1"/>
</dbReference>
<dbReference type="RefSeq" id="WP_388114302.1">
    <property type="nucleotide sequence ID" value="NZ_JBIAHM010000020.1"/>
</dbReference>
<keyword evidence="7" id="KW-1185">Reference proteome</keyword>
<keyword evidence="2" id="KW-0805">Transcription regulation</keyword>
<keyword evidence="3" id="KW-0238">DNA-binding</keyword>
<evidence type="ECO:0000313" key="6">
    <source>
        <dbReference type="EMBL" id="MFE9605537.1"/>
    </source>
</evidence>
<dbReference type="InterPro" id="IPR036390">
    <property type="entry name" value="WH_DNA-bd_sf"/>
</dbReference>